<dbReference type="PROSITE" id="PS50995">
    <property type="entry name" value="HTH_MARR_2"/>
    <property type="match status" value="1"/>
</dbReference>
<comment type="caution">
    <text evidence="2">The sequence shown here is derived from an EMBL/GenBank/DDBJ whole genome shotgun (WGS) entry which is preliminary data.</text>
</comment>
<accession>A0ABS6HMF5</accession>
<dbReference type="InterPro" id="IPR036390">
    <property type="entry name" value="WH_DNA-bd_sf"/>
</dbReference>
<feature type="domain" description="HTH marR-type" evidence="1">
    <location>
        <begin position="18"/>
        <end position="150"/>
    </location>
</feature>
<evidence type="ECO:0000259" key="1">
    <source>
        <dbReference type="PROSITE" id="PS50995"/>
    </source>
</evidence>
<protein>
    <submittedName>
        <fullName evidence="2">MarR family winged helix-turn-helix transcriptional regulator</fullName>
    </submittedName>
</protein>
<dbReference type="InterPro" id="IPR039422">
    <property type="entry name" value="MarR/SlyA-like"/>
</dbReference>
<dbReference type="InterPro" id="IPR036388">
    <property type="entry name" value="WH-like_DNA-bd_sf"/>
</dbReference>
<dbReference type="SUPFAM" id="SSF46785">
    <property type="entry name" value="Winged helix' DNA-binding domain"/>
    <property type="match status" value="1"/>
</dbReference>
<name>A0ABS6HMF5_MYCGD</name>
<evidence type="ECO:0000313" key="3">
    <source>
        <dbReference type="Proteomes" id="UP000696413"/>
    </source>
</evidence>
<keyword evidence="3" id="KW-1185">Reference proteome</keyword>
<proteinExistence type="predicted"/>
<dbReference type="InterPro" id="IPR000835">
    <property type="entry name" value="HTH_MarR-typ"/>
</dbReference>
<dbReference type="RefSeq" id="WP_083631757.1">
    <property type="nucleotide sequence ID" value="NZ_JAHBOJ010000020.1"/>
</dbReference>
<dbReference type="Gene3D" id="1.10.10.10">
    <property type="entry name" value="Winged helix-like DNA-binding domain superfamily/Winged helix DNA-binding domain"/>
    <property type="match status" value="1"/>
</dbReference>
<dbReference type="PANTHER" id="PTHR33164">
    <property type="entry name" value="TRANSCRIPTIONAL REGULATOR, MARR FAMILY"/>
    <property type="match status" value="1"/>
</dbReference>
<dbReference type="EMBL" id="JAHBOM010000009">
    <property type="protein sequence ID" value="MBU8823873.1"/>
    <property type="molecule type" value="Genomic_DNA"/>
</dbReference>
<dbReference type="Pfam" id="PF12802">
    <property type="entry name" value="MarR_2"/>
    <property type="match status" value="1"/>
</dbReference>
<organism evidence="2 3">
    <name type="scientific">Mycolicibacterium goodii</name>
    <name type="common">Mycobacterium goodii</name>
    <dbReference type="NCBI Taxonomy" id="134601"/>
    <lineage>
        <taxon>Bacteria</taxon>
        <taxon>Bacillati</taxon>
        <taxon>Actinomycetota</taxon>
        <taxon>Actinomycetes</taxon>
        <taxon>Mycobacteriales</taxon>
        <taxon>Mycobacteriaceae</taxon>
        <taxon>Mycolicibacterium</taxon>
    </lineage>
</organism>
<reference evidence="2 3" key="1">
    <citation type="submission" date="2021-05" db="EMBL/GenBank/DDBJ databases">
        <title>Draft Genome Sequences of Clinical Respiratory Isolates of Mycobacterium goodii Recovered in Ireland.</title>
        <authorList>
            <person name="Flanagan P.R."/>
            <person name="Mok S."/>
            <person name="Roycroft E."/>
            <person name="Rogers T.R."/>
            <person name="Fitzgibbon M."/>
        </authorList>
    </citation>
    <scope>NUCLEOTIDE SEQUENCE [LARGE SCALE GENOMIC DNA]</scope>
    <source>
        <strain evidence="2 3">14IE55</strain>
    </source>
</reference>
<gene>
    <name evidence="2" type="ORF">KL859_13450</name>
</gene>
<dbReference type="SMART" id="SM00347">
    <property type="entry name" value="HTH_MARR"/>
    <property type="match status" value="1"/>
</dbReference>
<dbReference type="Proteomes" id="UP000696413">
    <property type="component" value="Unassembled WGS sequence"/>
</dbReference>
<sequence length="159" mass="17156">MDAAIDDKGVTVGDPESVGALAYRLKLVDNALVARKAAAVKALDLTESQCKVLTLLADGVPKSATHLAREALVTSQTMTGIVKNLEFKGLVTRHPSPDHARVMLISLTDTGITKATQAHELARQVESSLRRAMSADDYQRLLELLERAVELVPTLNIET</sequence>
<dbReference type="PANTHER" id="PTHR33164:SF43">
    <property type="entry name" value="HTH-TYPE TRANSCRIPTIONAL REPRESSOR YETL"/>
    <property type="match status" value="1"/>
</dbReference>
<evidence type="ECO:0000313" key="2">
    <source>
        <dbReference type="EMBL" id="MBU8823873.1"/>
    </source>
</evidence>